<name>A0A917IAF3_9HYPH</name>
<organism evidence="2 3">
    <name type="scientific">Alsobacter metallidurans</name>
    <dbReference type="NCBI Taxonomy" id="340221"/>
    <lineage>
        <taxon>Bacteria</taxon>
        <taxon>Pseudomonadati</taxon>
        <taxon>Pseudomonadota</taxon>
        <taxon>Alphaproteobacteria</taxon>
        <taxon>Hyphomicrobiales</taxon>
        <taxon>Alsobacteraceae</taxon>
        <taxon>Alsobacter</taxon>
    </lineage>
</organism>
<evidence type="ECO:0000313" key="3">
    <source>
        <dbReference type="Proteomes" id="UP000603912"/>
    </source>
</evidence>
<comment type="caution">
    <text evidence="2">The sequence shown here is derived from an EMBL/GenBank/DDBJ whole genome shotgun (WGS) entry which is preliminary data.</text>
</comment>
<feature type="signal peptide" evidence="1">
    <location>
        <begin position="1"/>
        <end position="27"/>
    </location>
</feature>
<reference evidence="2" key="1">
    <citation type="journal article" date="2014" name="Int. J. Syst. Evol. Microbiol.">
        <title>Complete genome sequence of Corynebacterium casei LMG S-19264T (=DSM 44701T), isolated from a smear-ripened cheese.</title>
        <authorList>
            <consortium name="US DOE Joint Genome Institute (JGI-PGF)"/>
            <person name="Walter F."/>
            <person name="Albersmeier A."/>
            <person name="Kalinowski J."/>
            <person name="Ruckert C."/>
        </authorList>
    </citation>
    <scope>NUCLEOTIDE SEQUENCE</scope>
    <source>
        <strain evidence="2">CGMCC 1.12214</strain>
    </source>
</reference>
<evidence type="ECO:0008006" key="4">
    <source>
        <dbReference type="Google" id="ProtNLM"/>
    </source>
</evidence>
<accession>A0A917IAF3</accession>
<sequence length="129" mass="13951">MTLSQTLRAAALAAGFGAIATTGLATAAQAQTTIIQEETGSIDDGYAIAPEQETIIRRRIIEERLAPVEMQGGSVRVGSIVPDYVDLQPMEGIGSRRLAQLAYFVSPDEKIVVVEPRSRQVVKIIDQQR</sequence>
<evidence type="ECO:0000256" key="1">
    <source>
        <dbReference type="SAM" id="SignalP"/>
    </source>
</evidence>
<dbReference type="AlphaFoldDB" id="A0A917IAF3"/>
<dbReference type="RefSeq" id="WP_188520046.1">
    <property type="nucleotide sequence ID" value="NZ_BMES01000003.1"/>
</dbReference>
<keyword evidence="3" id="KW-1185">Reference proteome</keyword>
<gene>
    <name evidence="2" type="ORF">GCM10007036_44950</name>
</gene>
<evidence type="ECO:0000313" key="2">
    <source>
        <dbReference type="EMBL" id="GGH32782.1"/>
    </source>
</evidence>
<dbReference type="EMBL" id="BMES01000003">
    <property type="protein sequence ID" value="GGH32782.1"/>
    <property type="molecule type" value="Genomic_DNA"/>
</dbReference>
<keyword evidence="1" id="KW-0732">Signal</keyword>
<dbReference type="InterPro" id="IPR009642">
    <property type="entry name" value="DUF1236"/>
</dbReference>
<dbReference type="Pfam" id="PF06823">
    <property type="entry name" value="DUF1236"/>
    <property type="match status" value="1"/>
</dbReference>
<dbReference type="Proteomes" id="UP000603912">
    <property type="component" value="Unassembled WGS sequence"/>
</dbReference>
<protein>
    <recommendedName>
        <fullName evidence="4">DUF1236 domain-containing protein</fullName>
    </recommendedName>
</protein>
<proteinExistence type="predicted"/>
<reference evidence="2" key="2">
    <citation type="submission" date="2020-09" db="EMBL/GenBank/DDBJ databases">
        <authorList>
            <person name="Sun Q."/>
            <person name="Zhou Y."/>
        </authorList>
    </citation>
    <scope>NUCLEOTIDE SEQUENCE</scope>
    <source>
        <strain evidence="2">CGMCC 1.12214</strain>
    </source>
</reference>
<feature type="chain" id="PRO_5037265572" description="DUF1236 domain-containing protein" evidence="1">
    <location>
        <begin position="28"/>
        <end position="129"/>
    </location>
</feature>